<feature type="compositionally biased region" description="Low complexity" evidence="9">
    <location>
        <begin position="145"/>
        <end position="154"/>
    </location>
</feature>
<dbReference type="GO" id="GO:0006281">
    <property type="term" value="P:DNA repair"/>
    <property type="evidence" value="ECO:0007669"/>
    <property type="project" value="InterPro"/>
</dbReference>
<evidence type="ECO:0000313" key="12">
    <source>
        <dbReference type="Proteomes" id="UP000039865"/>
    </source>
</evidence>
<dbReference type="AlphaFoldDB" id="A0A078ATL0"/>
<keyword evidence="5" id="KW-0547">Nucleotide-binding</keyword>
<dbReference type="InterPro" id="IPR012340">
    <property type="entry name" value="NA-bd_OB-fold"/>
</dbReference>
<dbReference type="PANTHER" id="PTHR45674">
    <property type="entry name" value="DNA LIGASE 1/3 FAMILY MEMBER"/>
    <property type="match status" value="1"/>
</dbReference>
<dbReference type="NCBIfam" id="TIGR00574">
    <property type="entry name" value="dnl1"/>
    <property type="match status" value="1"/>
</dbReference>
<evidence type="ECO:0000256" key="2">
    <source>
        <dbReference type="ARBA" id="ARBA00012727"/>
    </source>
</evidence>
<dbReference type="InterPro" id="IPR012310">
    <property type="entry name" value="DNA_ligase_ATP-dep_cent"/>
</dbReference>
<dbReference type="Proteomes" id="UP000039865">
    <property type="component" value="Unassembled WGS sequence"/>
</dbReference>
<dbReference type="InterPro" id="IPR012308">
    <property type="entry name" value="DNA_ligase_ATP-dep_N"/>
</dbReference>
<evidence type="ECO:0000259" key="10">
    <source>
        <dbReference type="PROSITE" id="PS50160"/>
    </source>
</evidence>
<dbReference type="PROSITE" id="PS50160">
    <property type="entry name" value="DNA_LIGASE_A3"/>
    <property type="match status" value="1"/>
</dbReference>
<dbReference type="Gene3D" id="2.40.50.140">
    <property type="entry name" value="Nucleic acid-binding proteins"/>
    <property type="match status" value="1"/>
</dbReference>
<evidence type="ECO:0000256" key="1">
    <source>
        <dbReference type="ARBA" id="ARBA00007572"/>
    </source>
</evidence>
<evidence type="ECO:0000256" key="5">
    <source>
        <dbReference type="ARBA" id="ARBA00022741"/>
    </source>
</evidence>
<dbReference type="OrthoDB" id="206088at2759"/>
<accession>A0A078ATL0</accession>
<evidence type="ECO:0000256" key="9">
    <source>
        <dbReference type="SAM" id="MobiDB-lite"/>
    </source>
</evidence>
<dbReference type="InterPro" id="IPR050191">
    <property type="entry name" value="ATP-dep_DNA_ligase"/>
</dbReference>
<keyword evidence="3 11" id="KW-0436">Ligase</keyword>
<dbReference type="InterPro" id="IPR012309">
    <property type="entry name" value="DNA_ligase_ATP-dep_C"/>
</dbReference>
<dbReference type="InParanoid" id="A0A078ATL0"/>
<evidence type="ECO:0000256" key="4">
    <source>
        <dbReference type="ARBA" id="ARBA00022705"/>
    </source>
</evidence>
<dbReference type="InterPro" id="IPR036599">
    <property type="entry name" value="DNA_ligase_N_sf"/>
</dbReference>
<dbReference type="SUPFAM" id="SSF117018">
    <property type="entry name" value="ATP-dependent DNA ligase DNA-binding domain"/>
    <property type="match status" value="1"/>
</dbReference>
<dbReference type="GO" id="GO:0005634">
    <property type="term" value="C:nucleus"/>
    <property type="evidence" value="ECO:0007669"/>
    <property type="project" value="TreeGrafter"/>
</dbReference>
<dbReference type="GO" id="GO:0005524">
    <property type="term" value="F:ATP binding"/>
    <property type="evidence" value="ECO:0007669"/>
    <property type="project" value="UniProtKB-KW"/>
</dbReference>
<dbReference type="GO" id="GO:0003910">
    <property type="term" value="F:DNA ligase (ATP) activity"/>
    <property type="evidence" value="ECO:0007669"/>
    <property type="project" value="UniProtKB-EC"/>
</dbReference>
<dbReference type="Gene3D" id="3.30.470.30">
    <property type="entry name" value="DNA ligase/mRNA capping enzyme"/>
    <property type="match status" value="1"/>
</dbReference>
<dbReference type="EMBL" id="CCKQ01013865">
    <property type="protein sequence ID" value="CDW85574.1"/>
    <property type="molecule type" value="Genomic_DNA"/>
</dbReference>
<comment type="similarity">
    <text evidence="1 8">Belongs to the ATP-dependent DNA ligase family.</text>
</comment>
<dbReference type="InterPro" id="IPR016059">
    <property type="entry name" value="DNA_ligase_ATP-dep_CS"/>
</dbReference>
<dbReference type="GO" id="GO:0003677">
    <property type="term" value="F:DNA binding"/>
    <property type="evidence" value="ECO:0007669"/>
    <property type="project" value="InterPro"/>
</dbReference>
<sequence length="606" mass="70571">MLIDKVLQETFKKSSKEIKKLVQETGDYGDTAQKLFLEKNQIKTDNNTECLDLKRMDEIINKMNEVVGEDSVNRKAELLSQMIKQCQTDLEIKYIIRMLFSVNKLDHDTIQYIEEKVFGYQIHQRAADKSSQSQMKEINKEASQEEQQQQNNSQKPLIDTTDSEYELKTGRASQDFKESLKLMDKFLEKEGKNKFLAEFKYDGERTQIHFDGEKVTLYSRNFEMQDKKFQLLKNQLQQYLLERKSKGEIDKCILDGEIVCISNKNNTYVPFQKIQRSWKDIMSDEQLTREIEQSNSRPCVILFDILSLNMKNALKMPIIERKKMLEQSFNSENIPNFIQLGQYEIIELPQINEENLKISEDQIERLMALSQQSHCEGLILKIANRNSFYETRGTRSQQWTKIKHKLNSKITGMRDSLDLVPIGASFGLGLRTGILGSFIMAAYSKKYKNFEVICKLGTGLSQNEMKSFTTQFLEIKLDRQPQIYVAPKTIRPDIWIPPKFVWEIGCDQFSQSSTFTIGRGKLPSLMMEENNQNEVEAQSKGLSIRFPRFLRERDDKKVTSNILSGSSINAGEVVYDSDCTSVEEIIEMYMMDYEYNKQKLKELTQN</sequence>
<dbReference type="PROSITE" id="PS00333">
    <property type="entry name" value="DNA_LIGASE_A2"/>
    <property type="match status" value="1"/>
</dbReference>
<comment type="catalytic activity">
    <reaction evidence="7">
        <text>ATP + (deoxyribonucleotide)n-3'-hydroxyl + 5'-phospho-(deoxyribonucleotide)m = (deoxyribonucleotide)n+m + AMP + diphosphate.</text>
        <dbReference type="EC" id="6.5.1.1"/>
    </reaction>
</comment>
<evidence type="ECO:0000256" key="7">
    <source>
        <dbReference type="ARBA" id="ARBA00034003"/>
    </source>
</evidence>
<dbReference type="OMA" id="DCEMICY"/>
<dbReference type="GO" id="GO:0071897">
    <property type="term" value="P:DNA biosynthetic process"/>
    <property type="evidence" value="ECO:0007669"/>
    <property type="project" value="InterPro"/>
</dbReference>
<dbReference type="PANTHER" id="PTHR45674:SF9">
    <property type="entry name" value="DNA LIGASE 3"/>
    <property type="match status" value="1"/>
</dbReference>
<dbReference type="Pfam" id="PF04679">
    <property type="entry name" value="DNA_ligase_A_C"/>
    <property type="match status" value="1"/>
</dbReference>
<evidence type="ECO:0000256" key="6">
    <source>
        <dbReference type="ARBA" id="ARBA00022840"/>
    </source>
</evidence>
<dbReference type="Gene3D" id="1.10.3260.10">
    <property type="entry name" value="DNA ligase, ATP-dependent, N-terminal domain"/>
    <property type="match status" value="1"/>
</dbReference>
<protein>
    <recommendedName>
        <fullName evidence="2">DNA ligase (ATP)</fullName>
        <ecNumber evidence="2">6.5.1.1</ecNumber>
    </recommendedName>
</protein>
<keyword evidence="6" id="KW-0067">ATP-binding</keyword>
<dbReference type="Pfam" id="PF01068">
    <property type="entry name" value="DNA_ligase_A_M"/>
    <property type="match status" value="1"/>
</dbReference>
<dbReference type="GO" id="GO:0006310">
    <property type="term" value="P:DNA recombination"/>
    <property type="evidence" value="ECO:0007669"/>
    <property type="project" value="InterPro"/>
</dbReference>
<keyword evidence="12" id="KW-1185">Reference proteome</keyword>
<dbReference type="EC" id="6.5.1.1" evidence="2"/>
<feature type="domain" description="ATP-dependent DNA ligase family profile" evidence="10">
    <location>
        <begin position="291"/>
        <end position="444"/>
    </location>
</feature>
<keyword evidence="4" id="KW-0235">DNA replication</keyword>
<dbReference type="InterPro" id="IPR000977">
    <property type="entry name" value="DNA_ligase_ATP-dep"/>
</dbReference>
<evidence type="ECO:0000256" key="8">
    <source>
        <dbReference type="RuleBase" id="RU004196"/>
    </source>
</evidence>
<name>A0A078ATL0_STYLE</name>
<dbReference type="Pfam" id="PF04675">
    <property type="entry name" value="DNA_ligase_A_N"/>
    <property type="match status" value="1"/>
</dbReference>
<dbReference type="SUPFAM" id="SSF50249">
    <property type="entry name" value="Nucleic acid-binding proteins"/>
    <property type="match status" value="1"/>
</dbReference>
<evidence type="ECO:0000256" key="3">
    <source>
        <dbReference type="ARBA" id="ARBA00022598"/>
    </source>
</evidence>
<feature type="region of interest" description="Disordered" evidence="9">
    <location>
        <begin position="129"/>
        <end position="160"/>
    </location>
</feature>
<dbReference type="GO" id="GO:0006273">
    <property type="term" value="P:lagging strand elongation"/>
    <property type="evidence" value="ECO:0007669"/>
    <property type="project" value="TreeGrafter"/>
</dbReference>
<gene>
    <name evidence="11" type="primary">Contig10043.g10731</name>
    <name evidence="11" type="ORF">STYLEM_14654</name>
</gene>
<dbReference type="SUPFAM" id="SSF56091">
    <property type="entry name" value="DNA ligase/mRNA capping enzyme, catalytic domain"/>
    <property type="match status" value="1"/>
</dbReference>
<organism evidence="11 12">
    <name type="scientific">Stylonychia lemnae</name>
    <name type="common">Ciliate</name>
    <dbReference type="NCBI Taxonomy" id="5949"/>
    <lineage>
        <taxon>Eukaryota</taxon>
        <taxon>Sar</taxon>
        <taxon>Alveolata</taxon>
        <taxon>Ciliophora</taxon>
        <taxon>Intramacronucleata</taxon>
        <taxon>Spirotrichea</taxon>
        <taxon>Stichotrichia</taxon>
        <taxon>Sporadotrichida</taxon>
        <taxon>Oxytrichidae</taxon>
        <taxon>Stylonychinae</taxon>
        <taxon>Stylonychia</taxon>
    </lineage>
</organism>
<evidence type="ECO:0000313" key="11">
    <source>
        <dbReference type="EMBL" id="CDW85574.1"/>
    </source>
</evidence>
<proteinExistence type="inferred from homology"/>
<reference evidence="11 12" key="1">
    <citation type="submission" date="2014-06" db="EMBL/GenBank/DDBJ databases">
        <authorList>
            <person name="Swart Estienne"/>
        </authorList>
    </citation>
    <scope>NUCLEOTIDE SEQUENCE [LARGE SCALE GENOMIC DNA]</scope>
    <source>
        <strain evidence="11 12">130c</strain>
    </source>
</reference>